<dbReference type="SMART" id="SM00632">
    <property type="entry name" value="Aamy_C"/>
    <property type="match status" value="1"/>
</dbReference>
<dbReference type="PROSITE" id="PS50093">
    <property type="entry name" value="PKD"/>
    <property type="match status" value="1"/>
</dbReference>
<evidence type="ECO:0000256" key="2">
    <source>
        <dbReference type="ARBA" id="ARBA00001913"/>
    </source>
</evidence>
<dbReference type="Pfam" id="PF02806">
    <property type="entry name" value="Alpha-amylase_C"/>
    <property type="match status" value="1"/>
</dbReference>
<dbReference type="InterPro" id="IPR000601">
    <property type="entry name" value="PKD_dom"/>
</dbReference>
<dbReference type="InterPro" id="IPR013780">
    <property type="entry name" value="Glyco_hydro_b"/>
</dbReference>
<evidence type="ECO:0000256" key="9">
    <source>
        <dbReference type="ARBA" id="ARBA00023277"/>
    </source>
</evidence>
<keyword evidence="16" id="KW-1185">Reference proteome</keyword>
<dbReference type="RefSeq" id="WP_377149928.1">
    <property type="nucleotide sequence ID" value="NZ_JBHSAF010000001.1"/>
</dbReference>
<evidence type="ECO:0000256" key="13">
    <source>
        <dbReference type="SAM" id="SignalP"/>
    </source>
</evidence>
<dbReference type="InterPro" id="IPR006047">
    <property type="entry name" value="GH13_cat_dom"/>
</dbReference>
<keyword evidence="6" id="KW-0479">Metal-binding</keyword>
<feature type="signal peptide" evidence="13">
    <location>
        <begin position="1"/>
        <end position="26"/>
    </location>
</feature>
<evidence type="ECO:0000313" key="16">
    <source>
        <dbReference type="Proteomes" id="UP001595692"/>
    </source>
</evidence>
<dbReference type="EC" id="3.2.1.1" evidence="4 12"/>
<evidence type="ECO:0000256" key="12">
    <source>
        <dbReference type="RuleBase" id="RU361134"/>
    </source>
</evidence>
<dbReference type="InterPro" id="IPR006046">
    <property type="entry name" value="Alpha_amylase"/>
</dbReference>
<gene>
    <name evidence="15" type="ORF">ACFOSS_00815</name>
</gene>
<dbReference type="SMART" id="SM00642">
    <property type="entry name" value="Aamy"/>
    <property type="match status" value="1"/>
</dbReference>
<evidence type="ECO:0000256" key="8">
    <source>
        <dbReference type="ARBA" id="ARBA00022837"/>
    </source>
</evidence>
<evidence type="ECO:0000256" key="7">
    <source>
        <dbReference type="ARBA" id="ARBA00022801"/>
    </source>
</evidence>
<dbReference type="Gene3D" id="2.60.40.1180">
    <property type="entry name" value="Golgi alpha-mannosidase II"/>
    <property type="match status" value="1"/>
</dbReference>
<dbReference type="InterPro" id="IPR017853">
    <property type="entry name" value="GH"/>
</dbReference>
<accession>A0ABV8CIZ0</accession>
<keyword evidence="7 12" id="KW-0378">Hydrolase</keyword>
<dbReference type="SUPFAM" id="SSF51011">
    <property type="entry name" value="Glycosyl hydrolase domain"/>
    <property type="match status" value="1"/>
</dbReference>
<dbReference type="CDD" id="cd00146">
    <property type="entry name" value="PKD"/>
    <property type="match status" value="1"/>
</dbReference>
<keyword evidence="10 12" id="KW-0326">Glycosidase</keyword>
<protein>
    <recommendedName>
        <fullName evidence="5 12">Alpha-amylase</fullName>
        <ecNumber evidence="4 12">3.2.1.1</ecNumber>
    </recommendedName>
</protein>
<organism evidence="15 16">
    <name type="scientific">Pseudaeromonas sharmana</name>
    <dbReference type="NCBI Taxonomy" id="328412"/>
    <lineage>
        <taxon>Bacteria</taxon>
        <taxon>Pseudomonadati</taxon>
        <taxon>Pseudomonadota</taxon>
        <taxon>Gammaproteobacteria</taxon>
        <taxon>Aeromonadales</taxon>
        <taxon>Aeromonadaceae</taxon>
        <taxon>Pseudaeromonas</taxon>
    </lineage>
</organism>
<dbReference type="InterPro" id="IPR022409">
    <property type="entry name" value="PKD/Chitinase_dom"/>
</dbReference>
<evidence type="ECO:0000256" key="11">
    <source>
        <dbReference type="RuleBase" id="RU003615"/>
    </source>
</evidence>
<dbReference type="PANTHER" id="PTHR43447">
    <property type="entry name" value="ALPHA-AMYLASE"/>
    <property type="match status" value="1"/>
</dbReference>
<keyword evidence="13" id="KW-0732">Signal</keyword>
<reference evidence="16" key="1">
    <citation type="journal article" date="2019" name="Int. J. Syst. Evol. Microbiol.">
        <title>The Global Catalogue of Microorganisms (GCM) 10K type strain sequencing project: providing services to taxonomists for standard genome sequencing and annotation.</title>
        <authorList>
            <consortium name="The Broad Institute Genomics Platform"/>
            <consortium name="The Broad Institute Genome Sequencing Center for Infectious Disease"/>
            <person name="Wu L."/>
            <person name="Ma J."/>
        </authorList>
    </citation>
    <scope>NUCLEOTIDE SEQUENCE [LARGE SCALE GENOMIC DNA]</scope>
    <source>
        <strain evidence="16">CCUG 54939</strain>
    </source>
</reference>
<evidence type="ECO:0000256" key="1">
    <source>
        <dbReference type="ARBA" id="ARBA00000548"/>
    </source>
</evidence>
<dbReference type="PRINTS" id="PR00110">
    <property type="entry name" value="ALPHAAMYLASE"/>
</dbReference>
<evidence type="ECO:0000256" key="5">
    <source>
        <dbReference type="ARBA" id="ARBA00017303"/>
    </source>
</evidence>
<comment type="similarity">
    <text evidence="3 11">Belongs to the glycosyl hydrolase 13 family.</text>
</comment>
<dbReference type="SUPFAM" id="SSF51445">
    <property type="entry name" value="(Trans)glycosidases"/>
    <property type="match status" value="1"/>
</dbReference>
<dbReference type="InterPro" id="IPR035986">
    <property type="entry name" value="PKD_dom_sf"/>
</dbReference>
<proteinExistence type="inferred from homology"/>
<evidence type="ECO:0000256" key="3">
    <source>
        <dbReference type="ARBA" id="ARBA00008061"/>
    </source>
</evidence>
<name>A0ABV8CIZ0_9GAMM</name>
<dbReference type="Gene3D" id="3.20.20.80">
    <property type="entry name" value="Glycosidases"/>
    <property type="match status" value="1"/>
</dbReference>
<dbReference type="Pfam" id="PF00128">
    <property type="entry name" value="Alpha-amylase"/>
    <property type="match status" value="1"/>
</dbReference>
<evidence type="ECO:0000256" key="6">
    <source>
        <dbReference type="ARBA" id="ARBA00022723"/>
    </source>
</evidence>
<comment type="cofactor">
    <cofactor evidence="2">
        <name>Ca(2+)</name>
        <dbReference type="ChEBI" id="CHEBI:29108"/>
    </cofactor>
</comment>
<feature type="domain" description="PKD" evidence="14">
    <location>
        <begin position="567"/>
        <end position="650"/>
    </location>
</feature>
<evidence type="ECO:0000256" key="4">
    <source>
        <dbReference type="ARBA" id="ARBA00012595"/>
    </source>
</evidence>
<dbReference type="CDD" id="cd11317">
    <property type="entry name" value="AmyAc_bac_euk_AmyA"/>
    <property type="match status" value="1"/>
</dbReference>
<feature type="chain" id="PRO_5045455945" description="Alpha-amylase" evidence="13">
    <location>
        <begin position="27"/>
        <end position="850"/>
    </location>
</feature>
<dbReference type="InterPro" id="IPR031319">
    <property type="entry name" value="A-amylase_C"/>
</dbReference>
<dbReference type="SUPFAM" id="SSF49299">
    <property type="entry name" value="PKD domain"/>
    <property type="match status" value="1"/>
</dbReference>
<dbReference type="SMART" id="SM00089">
    <property type="entry name" value="PKD"/>
    <property type="match status" value="1"/>
</dbReference>
<evidence type="ECO:0000259" key="14">
    <source>
        <dbReference type="PROSITE" id="PS50093"/>
    </source>
</evidence>
<keyword evidence="9 12" id="KW-0119">Carbohydrate metabolism</keyword>
<dbReference type="Proteomes" id="UP001595692">
    <property type="component" value="Unassembled WGS sequence"/>
</dbReference>
<dbReference type="Gene3D" id="2.60.40.10">
    <property type="entry name" value="Immunoglobulins"/>
    <property type="match status" value="1"/>
</dbReference>
<dbReference type="InterPro" id="IPR006048">
    <property type="entry name" value="A-amylase/branching_C"/>
</dbReference>
<keyword evidence="8" id="KW-0106">Calcium</keyword>
<evidence type="ECO:0000313" key="15">
    <source>
        <dbReference type="EMBL" id="MFC3912008.1"/>
    </source>
</evidence>
<comment type="catalytic activity">
    <reaction evidence="1 12">
        <text>Endohydrolysis of (1-&gt;4)-alpha-D-glucosidic linkages in polysaccharides containing three or more (1-&gt;4)-alpha-linked D-glucose units.</text>
        <dbReference type="EC" id="3.2.1.1"/>
    </reaction>
</comment>
<dbReference type="Gene3D" id="2.60.40.3620">
    <property type="match status" value="2"/>
</dbReference>
<evidence type="ECO:0000256" key="10">
    <source>
        <dbReference type="ARBA" id="ARBA00023295"/>
    </source>
</evidence>
<dbReference type="EMBL" id="JBHSAF010000001">
    <property type="protein sequence ID" value="MFC3912008.1"/>
    <property type="molecule type" value="Genomic_DNA"/>
</dbReference>
<comment type="caution">
    <text evidence="15">The sequence shown here is derived from an EMBL/GenBank/DDBJ whole genome shotgun (WGS) entry which is preliminary data.</text>
</comment>
<sequence>MKKMKLSALSLGAAVAMAFAGNAAQAGVMVHLFQWKYNDIANECETVLGPKGYEAVQITPPAEHIQGSSWWVVYQPVNYKNFTSLGGNEAELKSMISRCHAAGVKIYADAVFNQMAGGSGTGTGGSSYSARNYPYLSSSDFHSVCDITDYSNRWQVQNCSLPGLPDLNTGSSYVQGQIATYLKTLSGWGVDGFRVDAAKHMSTADLGAIYAQAGNPFVYQEVIGASGEPIQPSEYTGLGVVTEFKYGTDLASNFKGQIKNLKTMGESWGLLASDKAEVFVVNHDRERGHGGGGMLTYKDGALYNLANVFMLAWPYGKYPQVMSGYDFGSNTDIGGPSAAACASGSSWNCEHRWSNIANMVSFHNAVQGTAMANWWDNGNNQIAFGRGTKGFVVINNETTSMTQSLSTGLPAGTYCNILAGNDLCSGSNIVVDSAGKATFTVGAKQAAAIHINAKPCTNCTVNKFSSMYFRGTSNSWVATPMTVDTTTRVWSTEVTFTGAADSTGAQRFKFDVYGNWTENYGDTEADGIADKNSTKDIYFTGVGKYKVALKESDMSYTLTPISVNQAPVAVVSPKTISVKVGDSIVFDASASTDDVGVTGYSWSTGGTAKTETVVFDTAGTKTITVTVTDAEGLTSTTSATVTVTEDNGTFNSTYTTMNFRGTANSWASKAMTLVADNTWETTVTFDGQANQRFKFDVAGNWVTNFGDTNADGTANQGGSDIYTTVVGTYKVQFNDTTLKYTLTKISGNDVYTGNLTSLYFRGTPNSWGSTAMKLVANNTWQATITFTGAADSSGTQRFKFDVLGDWTKNYGDTNADGTANLGGSDIKTAMVGTYLVTFNDSTLKYTLTAQ</sequence>
<dbReference type="InterPro" id="IPR013783">
    <property type="entry name" value="Ig-like_fold"/>
</dbReference>